<evidence type="ECO:0000313" key="2">
    <source>
        <dbReference type="EMBL" id="OQE01901.1"/>
    </source>
</evidence>
<evidence type="ECO:0000313" key="3">
    <source>
        <dbReference type="Proteomes" id="UP000191612"/>
    </source>
</evidence>
<feature type="compositionally biased region" description="Polar residues" evidence="1">
    <location>
        <begin position="128"/>
        <end position="141"/>
    </location>
</feature>
<protein>
    <submittedName>
        <fullName evidence="2">Uncharacterized protein</fullName>
    </submittedName>
</protein>
<feature type="region of interest" description="Disordered" evidence="1">
    <location>
        <begin position="1"/>
        <end position="25"/>
    </location>
</feature>
<accession>A0A1V6RJ71</accession>
<reference evidence="3" key="1">
    <citation type="journal article" date="2017" name="Nat. Microbiol.">
        <title>Global analysis of biosynthetic gene clusters reveals vast potential of secondary metabolite production in Penicillium species.</title>
        <authorList>
            <person name="Nielsen J.C."/>
            <person name="Grijseels S."/>
            <person name="Prigent S."/>
            <person name="Ji B."/>
            <person name="Dainat J."/>
            <person name="Nielsen K.F."/>
            <person name="Frisvad J.C."/>
            <person name="Workman M."/>
            <person name="Nielsen J."/>
        </authorList>
    </citation>
    <scope>NUCLEOTIDE SEQUENCE [LARGE SCALE GENOMIC DNA]</scope>
    <source>
        <strain evidence="3">IBT 29525</strain>
    </source>
</reference>
<dbReference type="EMBL" id="MDYO01000003">
    <property type="protein sequence ID" value="OQE01901.1"/>
    <property type="molecule type" value="Genomic_DNA"/>
</dbReference>
<gene>
    <name evidence="2" type="ORF">PENSOL_c003G03969</name>
</gene>
<feature type="region of interest" description="Disordered" evidence="1">
    <location>
        <begin position="49"/>
        <end position="143"/>
    </location>
</feature>
<proteinExistence type="predicted"/>
<feature type="compositionally biased region" description="Basic residues" evidence="1">
    <location>
        <begin position="15"/>
        <end position="25"/>
    </location>
</feature>
<name>A0A1V6RJ71_9EURO</name>
<comment type="caution">
    <text evidence="2">The sequence shown here is derived from an EMBL/GenBank/DDBJ whole genome shotgun (WGS) entry which is preliminary data.</text>
</comment>
<feature type="compositionally biased region" description="Basic and acidic residues" evidence="1">
    <location>
        <begin position="56"/>
        <end position="102"/>
    </location>
</feature>
<evidence type="ECO:0000256" key="1">
    <source>
        <dbReference type="SAM" id="MobiDB-lite"/>
    </source>
</evidence>
<sequence length="270" mass="30957">MSSNVAGTGDDPQPKKRFSVRHIHGNWCQRIKRLKKILADLRADMRFSLSPARPDSSTREDAPIQHANKSEGSNKPEDSNKPEVTNKPEEDNEPEKENETHEALAASFTEQIPKKEDKSTPAKHPNRHPSQVRSGSRTTTAGKKYYKYLRVPPNSPDRDRVKTSPKYQKRVDVIRDESFKRPFIGQKTAESWNDNYGGLLLDPKNYNLIMMEQMQNEFMMRLFRSRTRKPKNCDRATSLTEYFDLQMYLGGRRNVPKRGCPGSGTEEGSS</sequence>
<dbReference type="AlphaFoldDB" id="A0A1V6RJ71"/>
<dbReference type="Proteomes" id="UP000191612">
    <property type="component" value="Unassembled WGS sequence"/>
</dbReference>
<organism evidence="2 3">
    <name type="scientific">Penicillium solitum</name>
    <dbReference type="NCBI Taxonomy" id="60172"/>
    <lineage>
        <taxon>Eukaryota</taxon>
        <taxon>Fungi</taxon>
        <taxon>Dikarya</taxon>
        <taxon>Ascomycota</taxon>
        <taxon>Pezizomycotina</taxon>
        <taxon>Eurotiomycetes</taxon>
        <taxon>Eurotiomycetidae</taxon>
        <taxon>Eurotiales</taxon>
        <taxon>Aspergillaceae</taxon>
        <taxon>Penicillium</taxon>
    </lineage>
</organism>
<keyword evidence="3" id="KW-1185">Reference proteome</keyword>